<name>A0ABS8S9Y8_DATST</name>
<protein>
    <submittedName>
        <fullName evidence="1">Uncharacterized protein</fullName>
    </submittedName>
</protein>
<sequence>CPPKLSYNVLDSPRLLRARYPFSNSAPAVDVEANPVVNETFGDQMSLPFSSKITKIPINTNSENCSRIQKDWRFPVSNQITVCSGMALYHMPR</sequence>
<keyword evidence="2" id="KW-1185">Reference proteome</keyword>
<reference evidence="1 2" key="1">
    <citation type="journal article" date="2021" name="BMC Genomics">
        <title>Datura genome reveals duplications of psychoactive alkaloid biosynthetic genes and high mutation rate following tissue culture.</title>
        <authorList>
            <person name="Rajewski A."/>
            <person name="Carter-House D."/>
            <person name="Stajich J."/>
            <person name="Litt A."/>
        </authorList>
    </citation>
    <scope>NUCLEOTIDE SEQUENCE [LARGE SCALE GENOMIC DNA]</scope>
    <source>
        <strain evidence="1">AR-01</strain>
    </source>
</reference>
<dbReference type="Proteomes" id="UP000823775">
    <property type="component" value="Unassembled WGS sequence"/>
</dbReference>
<accession>A0ABS8S9Y8</accession>
<evidence type="ECO:0000313" key="2">
    <source>
        <dbReference type="Proteomes" id="UP000823775"/>
    </source>
</evidence>
<organism evidence="1 2">
    <name type="scientific">Datura stramonium</name>
    <name type="common">Jimsonweed</name>
    <name type="synonym">Common thornapple</name>
    <dbReference type="NCBI Taxonomy" id="4076"/>
    <lineage>
        <taxon>Eukaryota</taxon>
        <taxon>Viridiplantae</taxon>
        <taxon>Streptophyta</taxon>
        <taxon>Embryophyta</taxon>
        <taxon>Tracheophyta</taxon>
        <taxon>Spermatophyta</taxon>
        <taxon>Magnoliopsida</taxon>
        <taxon>eudicotyledons</taxon>
        <taxon>Gunneridae</taxon>
        <taxon>Pentapetalae</taxon>
        <taxon>asterids</taxon>
        <taxon>lamiids</taxon>
        <taxon>Solanales</taxon>
        <taxon>Solanaceae</taxon>
        <taxon>Solanoideae</taxon>
        <taxon>Datureae</taxon>
        <taxon>Datura</taxon>
    </lineage>
</organism>
<comment type="caution">
    <text evidence="1">The sequence shown here is derived from an EMBL/GenBank/DDBJ whole genome shotgun (WGS) entry which is preliminary data.</text>
</comment>
<gene>
    <name evidence="1" type="ORF">HAX54_028957</name>
</gene>
<feature type="non-terminal residue" evidence="1">
    <location>
        <position position="1"/>
    </location>
</feature>
<dbReference type="EMBL" id="JACEIK010000357">
    <property type="protein sequence ID" value="MCD7455633.1"/>
    <property type="molecule type" value="Genomic_DNA"/>
</dbReference>
<evidence type="ECO:0000313" key="1">
    <source>
        <dbReference type="EMBL" id="MCD7455633.1"/>
    </source>
</evidence>
<proteinExistence type="predicted"/>